<dbReference type="AlphaFoldDB" id="A0A915IST2"/>
<accession>A0A915IST2</accession>
<comment type="subcellular location">
    <subcellularLocation>
        <location evidence="1">Nucleus</location>
    </subcellularLocation>
</comment>
<evidence type="ECO:0000256" key="3">
    <source>
        <dbReference type="ARBA" id="ARBA00023242"/>
    </source>
</evidence>
<dbReference type="PANTHER" id="PTHR12900">
    <property type="entry name" value="MITOTIC AND DNA DAMAGE CHECKPOINT PROTEIN HUS1"/>
    <property type="match status" value="1"/>
</dbReference>
<dbReference type="GO" id="GO:0035861">
    <property type="term" value="C:site of double-strand break"/>
    <property type="evidence" value="ECO:0007669"/>
    <property type="project" value="TreeGrafter"/>
</dbReference>
<dbReference type="PIRSF" id="PIRSF011312">
    <property type="entry name" value="Cell_cycle_HUS1"/>
    <property type="match status" value="1"/>
</dbReference>
<dbReference type="GO" id="GO:0044778">
    <property type="term" value="P:meiotic DNA integrity checkpoint signaling"/>
    <property type="evidence" value="ECO:0007669"/>
    <property type="project" value="TreeGrafter"/>
</dbReference>
<proteinExistence type="inferred from homology"/>
<evidence type="ECO:0000313" key="5">
    <source>
        <dbReference type="Proteomes" id="UP000887565"/>
    </source>
</evidence>
<sequence>MQEYTTPMRRLTNDMSFRGAPQPRGYISILAKQPRDCLAAATNRFFEDFRMEGMSSEQNEIYLELDSEAFGRAVRSANNAKYLRMKLTKKNVPYLALEMKFVNWNGENFMFGNNFELSPDEGLRKMAYSSQFFEPSNPSTTSRVVTHDVPVRVVAPRLWKEYAEPDVPKFHSSLYLPPVKMIHKVATSMKNMIVKHMVISANNDGEMNFKIESDVATLTTHFGDLVRPDWKDEEHNRLVASQLEPEDENFDRSKFYSVRIEVKTLLQFLNNQQIVFCRLMANIVHMKYLHLYVSNDDFRLQYFIPAVLY</sequence>
<comment type="similarity">
    <text evidence="2 4">Belongs to the HUS1 family.</text>
</comment>
<dbReference type="PANTHER" id="PTHR12900:SF0">
    <property type="entry name" value="CHECKPOINT PROTEIN"/>
    <property type="match status" value="1"/>
</dbReference>
<dbReference type="GO" id="GO:0005730">
    <property type="term" value="C:nucleolus"/>
    <property type="evidence" value="ECO:0007669"/>
    <property type="project" value="InterPro"/>
</dbReference>
<dbReference type="Proteomes" id="UP000887565">
    <property type="component" value="Unplaced"/>
</dbReference>
<evidence type="ECO:0000256" key="2">
    <source>
        <dbReference type="ARBA" id="ARBA00005563"/>
    </source>
</evidence>
<dbReference type="Gene3D" id="3.70.10.10">
    <property type="match status" value="1"/>
</dbReference>
<keyword evidence="5" id="KW-1185">Reference proteome</keyword>
<keyword evidence="3" id="KW-0539">Nucleus</keyword>
<dbReference type="OMA" id="QVRVDNR"/>
<reference evidence="6" key="1">
    <citation type="submission" date="2022-11" db="UniProtKB">
        <authorList>
            <consortium name="WormBaseParasite"/>
        </authorList>
    </citation>
    <scope>IDENTIFICATION</scope>
</reference>
<dbReference type="InterPro" id="IPR016580">
    <property type="entry name" value="HUS1"/>
</dbReference>
<dbReference type="Pfam" id="PF04005">
    <property type="entry name" value="Hus1"/>
    <property type="match status" value="1"/>
</dbReference>
<dbReference type="GO" id="GO:0006289">
    <property type="term" value="P:nucleotide-excision repair"/>
    <property type="evidence" value="ECO:0007669"/>
    <property type="project" value="TreeGrafter"/>
</dbReference>
<dbReference type="GO" id="GO:0000723">
    <property type="term" value="P:telomere maintenance"/>
    <property type="evidence" value="ECO:0007669"/>
    <property type="project" value="TreeGrafter"/>
</dbReference>
<evidence type="ECO:0000256" key="1">
    <source>
        <dbReference type="ARBA" id="ARBA00004123"/>
    </source>
</evidence>
<protein>
    <recommendedName>
        <fullName evidence="4">Checkpoint protein</fullName>
    </recommendedName>
</protein>
<dbReference type="WBParaSite" id="nRc.2.0.1.t16424-RA">
    <property type="protein sequence ID" value="nRc.2.0.1.t16424-RA"/>
    <property type="gene ID" value="nRc.2.0.1.g16424"/>
</dbReference>
<organism evidence="5 6">
    <name type="scientific">Romanomermis culicivorax</name>
    <name type="common">Nematode worm</name>
    <dbReference type="NCBI Taxonomy" id="13658"/>
    <lineage>
        <taxon>Eukaryota</taxon>
        <taxon>Metazoa</taxon>
        <taxon>Ecdysozoa</taxon>
        <taxon>Nematoda</taxon>
        <taxon>Enoplea</taxon>
        <taxon>Dorylaimia</taxon>
        <taxon>Mermithida</taxon>
        <taxon>Mermithoidea</taxon>
        <taxon>Mermithidae</taxon>
        <taxon>Romanomermis</taxon>
    </lineage>
</organism>
<dbReference type="GO" id="GO:0033314">
    <property type="term" value="P:mitotic DNA replication checkpoint signaling"/>
    <property type="evidence" value="ECO:0007669"/>
    <property type="project" value="TreeGrafter"/>
</dbReference>
<dbReference type="InterPro" id="IPR007150">
    <property type="entry name" value="HUS1/Mec3"/>
</dbReference>
<name>A0A915IST2_ROMCU</name>
<evidence type="ECO:0000313" key="6">
    <source>
        <dbReference type="WBParaSite" id="nRc.2.0.1.t16424-RA"/>
    </source>
</evidence>
<dbReference type="GO" id="GO:0000724">
    <property type="term" value="P:double-strand break repair via homologous recombination"/>
    <property type="evidence" value="ECO:0007669"/>
    <property type="project" value="TreeGrafter"/>
</dbReference>
<dbReference type="GO" id="GO:0030896">
    <property type="term" value="C:checkpoint clamp complex"/>
    <property type="evidence" value="ECO:0007669"/>
    <property type="project" value="InterPro"/>
</dbReference>
<dbReference type="GO" id="GO:0031573">
    <property type="term" value="P:mitotic intra-S DNA damage checkpoint signaling"/>
    <property type="evidence" value="ECO:0007669"/>
    <property type="project" value="TreeGrafter"/>
</dbReference>
<evidence type="ECO:0000256" key="4">
    <source>
        <dbReference type="PIRNR" id="PIRNR011312"/>
    </source>
</evidence>